<evidence type="ECO:0000256" key="2">
    <source>
        <dbReference type="ARBA" id="ARBA00023015"/>
    </source>
</evidence>
<reference evidence="6 7" key="1">
    <citation type="submission" date="2020-01" db="EMBL/GenBank/DDBJ databases">
        <title>Frigidibacter albus SP32T (=CGMCC 1.13995T).</title>
        <authorList>
            <person name="Liao X."/>
        </authorList>
    </citation>
    <scope>NUCLEOTIDE SEQUENCE [LARGE SCALE GENOMIC DNA]</scope>
    <source>
        <strain evidence="6 7">SP32</strain>
    </source>
</reference>
<gene>
    <name evidence="6" type="ORF">GS660_14310</name>
</gene>
<organism evidence="6 7">
    <name type="scientific">Frigidibacter albus</name>
    <dbReference type="NCBI Taxonomy" id="1465486"/>
    <lineage>
        <taxon>Bacteria</taxon>
        <taxon>Pseudomonadati</taxon>
        <taxon>Pseudomonadota</taxon>
        <taxon>Alphaproteobacteria</taxon>
        <taxon>Rhodobacterales</taxon>
        <taxon>Paracoccaceae</taxon>
        <taxon>Frigidibacter</taxon>
    </lineage>
</organism>
<dbReference type="InterPro" id="IPR007324">
    <property type="entry name" value="Sugar-bd_dom_put"/>
</dbReference>
<dbReference type="AlphaFoldDB" id="A0A6L8VIV5"/>
<keyword evidence="4" id="KW-0804">Transcription</keyword>
<keyword evidence="3" id="KW-0238">DNA-binding</keyword>
<keyword evidence="2" id="KW-0805">Transcription regulation</keyword>
<feature type="domain" description="Sugar-binding" evidence="5">
    <location>
        <begin position="78"/>
        <end position="324"/>
    </location>
</feature>
<evidence type="ECO:0000256" key="3">
    <source>
        <dbReference type="ARBA" id="ARBA00023125"/>
    </source>
</evidence>
<name>A0A6L8VIV5_9RHOB</name>
<dbReference type="InterPro" id="IPR036388">
    <property type="entry name" value="WH-like_DNA-bd_sf"/>
</dbReference>
<evidence type="ECO:0000313" key="6">
    <source>
        <dbReference type="EMBL" id="MZQ90265.1"/>
    </source>
</evidence>
<dbReference type="InterPro" id="IPR051054">
    <property type="entry name" value="SorC_transcr_regulators"/>
</dbReference>
<keyword evidence="7" id="KW-1185">Reference proteome</keyword>
<evidence type="ECO:0000313" key="7">
    <source>
        <dbReference type="Proteomes" id="UP000477083"/>
    </source>
</evidence>
<comment type="caution">
    <text evidence="6">The sequence shown here is derived from an EMBL/GenBank/DDBJ whole genome shotgun (WGS) entry which is preliminary data.</text>
</comment>
<evidence type="ECO:0000256" key="4">
    <source>
        <dbReference type="ARBA" id="ARBA00023163"/>
    </source>
</evidence>
<sequence length="331" mass="34462">MGHAITSAEDRGPRLPTDAQREALMVQAAKLFFRLDRSQTEIAADLGLTRWQVSRLLTEARSLGIVRIEISPRRQRLPDLEARLQSAFGLRDAIVVQSAETEAQGADAVARAAAEYLAALQPKPGLIGISWGRTMAAVARHLPQGWAPGVHVVQVNGAVSLRLGMPGTHAVAEAFARAAPGTATMLPAPAILGSATSRAVLEQDRVVADVLRLAESAPVLVFSLGAAGADSVHVTSGYLGADEMAALQTLGAVGDLMGRFIDAGGRIADPALDDRTLGLGLGALPGRERSIGVVAGAAKHAVALAALRANYVNVLITDEVTALFALESCDD</sequence>
<dbReference type="OrthoDB" id="7065657at2"/>
<dbReference type="GO" id="GO:0030246">
    <property type="term" value="F:carbohydrate binding"/>
    <property type="evidence" value="ECO:0007669"/>
    <property type="project" value="InterPro"/>
</dbReference>
<dbReference type="GO" id="GO:0003677">
    <property type="term" value="F:DNA binding"/>
    <property type="evidence" value="ECO:0007669"/>
    <property type="project" value="UniProtKB-KW"/>
</dbReference>
<accession>A0A6L8VIV5</accession>
<evidence type="ECO:0000256" key="1">
    <source>
        <dbReference type="ARBA" id="ARBA00010466"/>
    </source>
</evidence>
<protein>
    <submittedName>
        <fullName evidence="6">Sugar-binding transcriptional regulator</fullName>
    </submittedName>
</protein>
<dbReference type="EMBL" id="WWNR01000009">
    <property type="protein sequence ID" value="MZQ90265.1"/>
    <property type="molecule type" value="Genomic_DNA"/>
</dbReference>
<dbReference type="RefSeq" id="WP_161347659.1">
    <property type="nucleotide sequence ID" value="NZ_BMGW01000009.1"/>
</dbReference>
<dbReference type="Gene3D" id="3.40.50.1360">
    <property type="match status" value="1"/>
</dbReference>
<dbReference type="SUPFAM" id="SSF100950">
    <property type="entry name" value="NagB/RpiA/CoA transferase-like"/>
    <property type="match status" value="1"/>
</dbReference>
<dbReference type="Pfam" id="PF04198">
    <property type="entry name" value="Sugar-bind"/>
    <property type="match status" value="1"/>
</dbReference>
<dbReference type="InterPro" id="IPR037171">
    <property type="entry name" value="NagB/RpiA_transferase-like"/>
</dbReference>
<dbReference type="Gene3D" id="1.10.10.10">
    <property type="entry name" value="Winged helix-like DNA-binding domain superfamily/Winged helix DNA-binding domain"/>
    <property type="match status" value="1"/>
</dbReference>
<dbReference type="PANTHER" id="PTHR34294:SF1">
    <property type="entry name" value="TRANSCRIPTIONAL REGULATOR LSRR"/>
    <property type="match status" value="1"/>
</dbReference>
<dbReference type="Proteomes" id="UP000477083">
    <property type="component" value="Unassembled WGS sequence"/>
</dbReference>
<dbReference type="PANTHER" id="PTHR34294">
    <property type="entry name" value="TRANSCRIPTIONAL REGULATOR-RELATED"/>
    <property type="match status" value="1"/>
</dbReference>
<evidence type="ECO:0000259" key="5">
    <source>
        <dbReference type="Pfam" id="PF04198"/>
    </source>
</evidence>
<proteinExistence type="inferred from homology"/>
<comment type="similarity">
    <text evidence="1">Belongs to the SorC transcriptional regulatory family.</text>
</comment>